<keyword evidence="2" id="KW-1185">Reference proteome</keyword>
<dbReference type="Proteomes" id="UP001234178">
    <property type="component" value="Unassembled WGS sequence"/>
</dbReference>
<evidence type="ECO:0000313" key="1">
    <source>
        <dbReference type="EMBL" id="KAK4018950.1"/>
    </source>
</evidence>
<evidence type="ECO:0000313" key="2">
    <source>
        <dbReference type="Proteomes" id="UP001234178"/>
    </source>
</evidence>
<sequence length="82" mass="9448">MSEEKDLSIDMAAKEEAKSKCRKGSRVDDTIAFNVHAITKLLKKGFPRTDDFLKYNYKGVSDEVDSPYARLSRSFRRLSTKR</sequence>
<comment type="caution">
    <text evidence="1">The sequence shown here is derived from an EMBL/GenBank/DDBJ whole genome shotgun (WGS) entry which is preliminary data.</text>
</comment>
<proteinExistence type="predicted"/>
<protein>
    <submittedName>
        <fullName evidence="1">Uncharacterized protein</fullName>
    </submittedName>
</protein>
<organism evidence="1 2">
    <name type="scientific">Daphnia magna</name>
    <dbReference type="NCBI Taxonomy" id="35525"/>
    <lineage>
        <taxon>Eukaryota</taxon>
        <taxon>Metazoa</taxon>
        <taxon>Ecdysozoa</taxon>
        <taxon>Arthropoda</taxon>
        <taxon>Crustacea</taxon>
        <taxon>Branchiopoda</taxon>
        <taxon>Diplostraca</taxon>
        <taxon>Cladocera</taxon>
        <taxon>Anomopoda</taxon>
        <taxon>Daphniidae</taxon>
        <taxon>Daphnia</taxon>
    </lineage>
</organism>
<accession>A0ABR0A1B6</accession>
<dbReference type="EMBL" id="JAOYFB010000036">
    <property type="protein sequence ID" value="KAK4018950.1"/>
    <property type="molecule type" value="Genomic_DNA"/>
</dbReference>
<reference evidence="1 2" key="1">
    <citation type="journal article" date="2023" name="Nucleic Acids Res.">
        <title>The hologenome of Daphnia magna reveals possible DNA methylation and microbiome-mediated evolution of the host genome.</title>
        <authorList>
            <person name="Chaturvedi A."/>
            <person name="Li X."/>
            <person name="Dhandapani V."/>
            <person name="Marshall H."/>
            <person name="Kissane S."/>
            <person name="Cuenca-Cambronero M."/>
            <person name="Asole G."/>
            <person name="Calvet F."/>
            <person name="Ruiz-Romero M."/>
            <person name="Marangio P."/>
            <person name="Guigo R."/>
            <person name="Rago D."/>
            <person name="Mirbahai L."/>
            <person name="Eastwood N."/>
            <person name="Colbourne J.K."/>
            <person name="Zhou J."/>
            <person name="Mallon E."/>
            <person name="Orsini L."/>
        </authorList>
    </citation>
    <scope>NUCLEOTIDE SEQUENCE [LARGE SCALE GENOMIC DNA]</scope>
    <source>
        <strain evidence="1">LRV0_1</strain>
    </source>
</reference>
<gene>
    <name evidence="1" type="ORF">OUZ56_000985</name>
</gene>
<name>A0ABR0A1B6_9CRUS</name>